<organism evidence="3">
    <name type="scientific">Gongylonema pulchrum</name>
    <dbReference type="NCBI Taxonomy" id="637853"/>
    <lineage>
        <taxon>Eukaryota</taxon>
        <taxon>Metazoa</taxon>
        <taxon>Ecdysozoa</taxon>
        <taxon>Nematoda</taxon>
        <taxon>Chromadorea</taxon>
        <taxon>Rhabditida</taxon>
        <taxon>Spirurina</taxon>
        <taxon>Spiruromorpha</taxon>
        <taxon>Spiruroidea</taxon>
        <taxon>Gongylonematidae</taxon>
        <taxon>Gongylonema</taxon>
    </lineage>
</organism>
<dbReference type="AlphaFoldDB" id="A0A183CY99"/>
<evidence type="ECO:0000313" key="1">
    <source>
        <dbReference type="EMBL" id="VDK30065.1"/>
    </source>
</evidence>
<evidence type="ECO:0000313" key="3">
    <source>
        <dbReference type="WBParaSite" id="GPUH_0000144301-mRNA-1"/>
    </source>
</evidence>
<dbReference type="EMBL" id="UYRT01001737">
    <property type="protein sequence ID" value="VDK30065.1"/>
    <property type="molecule type" value="Genomic_DNA"/>
</dbReference>
<name>A0A183CY99_9BILA</name>
<reference evidence="3" key="1">
    <citation type="submission" date="2016-06" db="UniProtKB">
        <authorList>
            <consortium name="WormBaseParasite"/>
        </authorList>
    </citation>
    <scope>IDENTIFICATION</scope>
</reference>
<gene>
    <name evidence="1" type="ORF">GPUH_LOCUS1439</name>
</gene>
<accession>A0A183CY99</accession>
<dbReference type="Proteomes" id="UP000271098">
    <property type="component" value="Unassembled WGS sequence"/>
</dbReference>
<protein>
    <submittedName>
        <fullName evidence="3">Poly [ADP-ribose] polymerase</fullName>
    </submittedName>
</protein>
<keyword evidence="2" id="KW-1185">Reference proteome</keyword>
<reference evidence="1 2" key="2">
    <citation type="submission" date="2018-11" db="EMBL/GenBank/DDBJ databases">
        <authorList>
            <consortium name="Pathogen Informatics"/>
        </authorList>
    </citation>
    <scope>NUCLEOTIDE SEQUENCE [LARGE SCALE GENOMIC DNA]</scope>
</reference>
<proteinExistence type="predicted"/>
<dbReference type="WBParaSite" id="GPUH_0000144301-mRNA-1">
    <property type="protein sequence ID" value="GPUH_0000144301-mRNA-1"/>
    <property type="gene ID" value="GPUH_0000144301"/>
</dbReference>
<sequence length="74" mass="8974">MKDLVGTKQEMKTTIMLKTMTAIAHWRWDGDATNLNTVVKPSQKRENLFFFHGSHRNRCRLMKQCLSFHYYYYR</sequence>
<evidence type="ECO:0000313" key="2">
    <source>
        <dbReference type="Proteomes" id="UP000271098"/>
    </source>
</evidence>